<dbReference type="RefSeq" id="WP_124797657.1">
    <property type="nucleotide sequence ID" value="NZ_CP034170.1"/>
</dbReference>
<accession>A0A3G8ZHW6</accession>
<reference evidence="1 2" key="1">
    <citation type="submission" date="2018-11" db="EMBL/GenBank/DDBJ databases">
        <authorList>
            <person name="Da X."/>
        </authorList>
    </citation>
    <scope>NUCLEOTIDE SEQUENCE [LARGE SCALE GENOMIC DNA]</scope>
    <source>
        <strain evidence="1 2">S14-144</strain>
    </source>
</reference>
<evidence type="ECO:0000313" key="2">
    <source>
        <dbReference type="Proteomes" id="UP000268084"/>
    </source>
</evidence>
<dbReference type="AlphaFoldDB" id="A0A3G8ZHW6"/>
<name>A0A3G8ZHW6_9ACTN</name>
<organism evidence="1 2">
    <name type="scientific">Nakamurella antarctica</name>
    <dbReference type="NCBI Taxonomy" id="1902245"/>
    <lineage>
        <taxon>Bacteria</taxon>
        <taxon>Bacillati</taxon>
        <taxon>Actinomycetota</taxon>
        <taxon>Actinomycetes</taxon>
        <taxon>Nakamurellales</taxon>
        <taxon>Nakamurellaceae</taxon>
        <taxon>Nakamurella</taxon>
    </lineage>
</organism>
<reference evidence="1 2" key="2">
    <citation type="submission" date="2018-12" db="EMBL/GenBank/DDBJ databases">
        <title>Nakamurella antarcticus sp. nov., isolated from Antarctica South Shetland Islands soil.</title>
        <authorList>
            <person name="Peng F."/>
        </authorList>
    </citation>
    <scope>NUCLEOTIDE SEQUENCE [LARGE SCALE GENOMIC DNA]</scope>
    <source>
        <strain evidence="1 2">S14-144</strain>
    </source>
</reference>
<gene>
    <name evidence="1" type="ORF">EH165_01110</name>
</gene>
<dbReference type="KEGG" id="nak:EH165_01110"/>
<sequence length="68" mass="8147">MTEHMKERRTMTYLLRRLLPTPRTELRLDLNTSDVYWLPQPCKEPWTAEEERLATQSELDALRAQMSV</sequence>
<dbReference type="EMBL" id="CP034170">
    <property type="protein sequence ID" value="AZI56972.1"/>
    <property type="molecule type" value="Genomic_DNA"/>
</dbReference>
<proteinExistence type="predicted"/>
<protein>
    <submittedName>
        <fullName evidence="1">Uncharacterized protein</fullName>
    </submittedName>
</protein>
<evidence type="ECO:0000313" key="1">
    <source>
        <dbReference type="EMBL" id="AZI56972.1"/>
    </source>
</evidence>
<dbReference type="Proteomes" id="UP000268084">
    <property type="component" value="Chromosome"/>
</dbReference>
<keyword evidence="2" id="KW-1185">Reference proteome</keyword>